<organism evidence="15 16">
    <name type="scientific">Vallitalea pronyensis</name>
    <dbReference type="NCBI Taxonomy" id="1348613"/>
    <lineage>
        <taxon>Bacteria</taxon>
        <taxon>Bacillati</taxon>
        <taxon>Bacillota</taxon>
        <taxon>Clostridia</taxon>
        <taxon>Lachnospirales</taxon>
        <taxon>Vallitaleaceae</taxon>
        <taxon>Vallitalea</taxon>
    </lineage>
</organism>
<dbReference type="PANTHER" id="PTHR43163">
    <property type="entry name" value="DIPEPTIDE TRANSPORT SYSTEM PERMEASE PROTEIN DPPB-RELATED"/>
    <property type="match status" value="1"/>
</dbReference>
<reference evidence="15" key="1">
    <citation type="submission" date="2020-07" db="EMBL/GenBank/DDBJ databases">
        <title>Vallitalea pronyensis genome.</title>
        <authorList>
            <person name="Postec A."/>
        </authorList>
    </citation>
    <scope>NUCLEOTIDE SEQUENCE</scope>
    <source>
        <strain evidence="15">FatNI3</strain>
    </source>
</reference>
<evidence type="ECO:0000313" key="16">
    <source>
        <dbReference type="Proteomes" id="UP000683246"/>
    </source>
</evidence>
<accession>A0A8J8SJ57</accession>
<dbReference type="KEGG" id="vpy:HZI73_24780"/>
<feature type="transmembrane region" description="Helical" evidence="13">
    <location>
        <begin position="12"/>
        <end position="30"/>
    </location>
</feature>
<keyword evidence="4" id="KW-0533">Nickel</keyword>
<keyword evidence="3" id="KW-1003">Cell membrane</keyword>
<evidence type="ECO:0000256" key="10">
    <source>
        <dbReference type="ARBA" id="ARBA00024202"/>
    </source>
</evidence>
<evidence type="ECO:0000256" key="12">
    <source>
        <dbReference type="ARBA" id="ARBA00044774"/>
    </source>
</evidence>
<keyword evidence="5 13" id="KW-0812">Transmembrane</keyword>
<keyword evidence="6 13" id="KW-1133">Transmembrane helix</keyword>
<evidence type="ECO:0000259" key="14">
    <source>
        <dbReference type="PROSITE" id="PS50928"/>
    </source>
</evidence>
<dbReference type="PROSITE" id="PS50928">
    <property type="entry name" value="ABC_TM1"/>
    <property type="match status" value="1"/>
</dbReference>
<evidence type="ECO:0000256" key="2">
    <source>
        <dbReference type="ARBA" id="ARBA00022448"/>
    </source>
</evidence>
<evidence type="ECO:0000256" key="9">
    <source>
        <dbReference type="ARBA" id="ARBA00023136"/>
    </source>
</evidence>
<feature type="domain" description="ABC transmembrane type-1" evidence="14">
    <location>
        <begin position="98"/>
        <end position="299"/>
    </location>
</feature>
<dbReference type="Gene3D" id="1.10.3720.10">
    <property type="entry name" value="MetI-like"/>
    <property type="match status" value="1"/>
</dbReference>
<evidence type="ECO:0000256" key="1">
    <source>
        <dbReference type="ARBA" id="ARBA00004651"/>
    </source>
</evidence>
<dbReference type="GO" id="GO:0005886">
    <property type="term" value="C:plasma membrane"/>
    <property type="evidence" value="ECO:0007669"/>
    <property type="project" value="UniProtKB-SubCell"/>
</dbReference>
<dbReference type="GO" id="GO:0015099">
    <property type="term" value="F:nickel cation transmembrane transporter activity"/>
    <property type="evidence" value="ECO:0007669"/>
    <property type="project" value="InterPro"/>
</dbReference>
<keyword evidence="8" id="KW-0921">Nickel transport</keyword>
<name>A0A8J8SJ57_9FIRM</name>
<dbReference type="Pfam" id="PF19300">
    <property type="entry name" value="BPD_transp_1_N"/>
    <property type="match status" value="1"/>
</dbReference>
<gene>
    <name evidence="15" type="ORF">HZI73_24780</name>
</gene>
<dbReference type="InterPro" id="IPR050045">
    <property type="entry name" value="Opp2B"/>
</dbReference>
<evidence type="ECO:0000256" key="4">
    <source>
        <dbReference type="ARBA" id="ARBA00022596"/>
    </source>
</evidence>
<keyword evidence="7" id="KW-0406">Ion transport</keyword>
<evidence type="ECO:0000256" key="11">
    <source>
        <dbReference type="ARBA" id="ARBA00038669"/>
    </source>
</evidence>
<dbReference type="Pfam" id="PF00528">
    <property type="entry name" value="BPD_transp_1"/>
    <property type="match status" value="1"/>
</dbReference>
<feature type="transmembrane region" description="Helical" evidence="13">
    <location>
        <begin position="230"/>
        <end position="256"/>
    </location>
</feature>
<comment type="similarity">
    <text evidence="10">Belongs to the binding-protein-dependent transport system permease family. OppBC subfamily.</text>
</comment>
<dbReference type="NCBIfam" id="NF045470">
    <property type="entry name" value="Opp2B"/>
    <property type="match status" value="1"/>
</dbReference>
<evidence type="ECO:0000256" key="13">
    <source>
        <dbReference type="RuleBase" id="RU363032"/>
    </source>
</evidence>
<dbReference type="InterPro" id="IPR045621">
    <property type="entry name" value="BPD_transp_1_N"/>
</dbReference>
<feature type="transmembrane region" description="Helical" evidence="13">
    <location>
        <begin position="276"/>
        <end position="295"/>
    </location>
</feature>
<feature type="transmembrane region" description="Helical" evidence="13">
    <location>
        <begin position="176"/>
        <end position="192"/>
    </location>
</feature>
<feature type="transmembrane region" description="Helical" evidence="13">
    <location>
        <begin position="145"/>
        <end position="164"/>
    </location>
</feature>
<dbReference type="PANTHER" id="PTHR43163:SF6">
    <property type="entry name" value="DIPEPTIDE TRANSPORT SYSTEM PERMEASE PROTEIN DPPB-RELATED"/>
    <property type="match status" value="1"/>
</dbReference>
<dbReference type="CDD" id="cd06261">
    <property type="entry name" value="TM_PBP2"/>
    <property type="match status" value="1"/>
</dbReference>
<proteinExistence type="inferred from homology"/>
<keyword evidence="2 13" id="KW-0813">Transport</keyword>
<dbReference type="SUPFAM" id="SSF161098">
    <property type="entry name" value="MetI-like"/>
    <property type="match status" value="1"/>
</dbReference>
<sequence length="308" mass="34742">MAQYVIKRLLQLIPILFGVSILTFALLYMAPGDPAQQRLRFNGVIVSEDILHDMRHEMGLDKPFGIQYGTWLFKLLQGDMGTSYKDGINVSNKLWEAFGYTLLLSSLSMGLSILIAFPLGVYTAIRQGRVTDNIIRMISFMGNSVPNFLICILLMYFLCIRYKWFPIIAQNNIQGLLLPTLSLSIPMCSRLLRQVRTEMLEQLNKDYIASTRVRGVKEGYILFFNALRNALPGIITVVGLSIGTLLGGSVVIENIFMWPGIGKLVMEAIVNRDYPVVQGFVILTAAMYVITNLVIDISYRYLDPRIKP</sequence>
<evidence type="ECO:0000256" key="3">
    <source>
        <dbReference type="ARBA" id="ARBA00022475"/>
    </source>
</evidence>
<dbReference type="AlphaFoldDB" id="A0A8J8SJ57"/>
<evidence type="ECO:0000313" key="15">
    <source>
        <dbReference type="EMBL" id="QUI25316.1"/>
    </source>
</evidence>
<keyword evidence="16" id="KW-1185">Reference proteome</keyword>
<dbReference type="InterPro" id="IPR035906">
    <property type="entry name" value="MetI-like_sf"/>
</dbReference>
<evidence type="ECO:0000256" key="7">
    <source>
        <dbReference type="ARBA" id="ARBA00023065"/>
    </source>
</evidence>
<protein>
    <recommendedName>
        <fullName evidence="12">Nickel import system permease protein NikB</fullName>
    </recommendedName>
</protein>
<evidence type="ECO:0000256" key="8">
    <source>
        <dbReference type="ARBA" id="ARBA00023112"/>
    </source>
</evidence>
<dbReference type="RefSeq" id="WP_212696017.1">
    <property type="nucleotide sequence ID" value="NZ_CP058649.1"/>
</dbReference>
<evidence type="ECO:0000256" key="6">
    <source>
        <dbReference type="ARBA" id="ARBA00022989"/>
    </source>
</evidence>
<comment type="subunit">
    <text evidence="11">The complex is composed of two ATP-binding proteins (NikD and NikE), two transmembrane proteins (NikB and NikC) and a solute-binding protein (NikA).</text>
</comment>
<dbReference type="EMBL" id="CP058649">
    <property type="protein sequence ID" value="QUI25316.1"/>
    <property type="molecule type" value="Genomic_DNA"/>
</dbReference>
<evidence type="ECO:0000256" key="5">
    <source>
        <dbReference type="ARBA" id="ARBA00022692"/>
    </source>
</evidence>
<comment type="subcellular location">
    <subcellularLocation>
        <location evidence="1 13">Cell membrane</location>
        <topology evidence="1 13">Multi-pass membrane protein</topology>
    </subcellularLocation>
</comment>
<feature type="transmembrane region" description="Helical" evidence="13">
    <location>
        <begin position="97"/>
        <end position="125"/>
    </location>
</feature>
<dbReference type="InterPro" id="IPR000515">
    <property type="entry name" value="MetI-like"/>
</dbReference>
<dbReference type="Proteomes" id="UP000683246">
    <property type="component" value="Chromosome"/>
</dbReference>
<keyword evidence="9 13" id="KW-0472">Membrane</keyword>